<comment type="caution">
    <text evidence="5">The sequence shown here is derived from an EMBL/GenBank/DDBJ whole genome shotgun (WGS) entry which is preliminary data.</text>
</comment>
<feature type="domain" description="OmpR/PhoB-type" evidence="4">
    <location>
        <begin position="4"/>
        <end position="102"/>
    </location>
</feature>
<dbReference type="PROSITE" id="PS51755">
    <property type="entry name" value="OMPR_PHOB"/>
    <property type="match status" value="1"/>
</dbReference>
<dbReference type="InterPro" id="IPR016032">
    <property type="entry name" value="Sig_transdc_resp-reg_C-effctor"/>
</dbReference>
<evidence type="ECO:0000259" key="4">
    <source>
        <dbReference type="PROSITE" id="PS51755"/>
    </source>
</evidence>
<dbReference type="EMBL" id="AAPH01000034">
    <property type="protein sequence ID" value="EAS41471.1"/>
    <property type="molecule type" value="Genomic_DNA"/>
</dbReference>
<dbReference type="GO" id="GO:0000160">
    <property type="term" value="P:phosphorelay signal transduction system"/>
    <property type="evidence" value="ECO:0007669"/>
    <property type="project" value="InterPro"/>
</dbReference>
<feature type="DNA-binding region" description="OmpR/PhoB-type" evidence="2">
    <location>
        <begin position="4"/>
        <end position="102"/>
    </location>
</feature>
<feature type="transmembrane region" description="Helical" evidence="3">
    <location>
        <begin position="126"/>
        <end position="146"/>
    </location>
</feature>
<dbReference type="Proteomes" id="UP000003789">
    <property type="component" value="Unassembled WGS sequence"/>
</dbReference>
<evidence type="ECO:0000256" key="1">
    <source>
        <dbReference type="ARBA" id="ARBA00023125"/>
    </source>
</evidence>
<dbReference type="GO" id="GO:0003677">
    <property type="term" value="F:DNA binding"/>
    <property type="evidence" value="ECO:0007669"/>
    <property type="project" value="UniProtKB-UniRule"/>
</dbReference>
<dbReference type="Gene3D" id="1.10.10.10">
    <property type="entry name" value="Winged helix-like DNA-binding domain superfamily/Winged helix DNA-binding domain"/>
    <property type="match status" value="1"/>
</dbReference>
<gene>
    <name evidence="5" type="ORF">P3TCK_06827</name>
</gene>
<dbReference type="RefSeq" id="WP_006229379.1">
    <property type="nucleotide sequence ID" value="NZ_CH724134.1"/>
</dbReference>
<dbReference type="InterPro" id="IPR036388">
    <property type="entry name" value="WH-like_DNA-bd_sf"/>
</dbReference>
<evidence type="ECO:0000256" key="3">
    <source>
        <dbReference type="SAM" id="Phobius"/>
    </source>
</evidence>
<dbReference type="GO" id="GO:0006355">
    <property type="term" value="P:regulation of DNA-templated transcription"/>
    <property type="evidence" value="ECO:0007669"/>
    <property type="project" value="InterPro"/>
</dbReference>
<keyword evidence="3" id="KW-0812">Transmembrane</keyword>
<dbReference type="CDD" id="cd00383">
    <property type="entry name" value="trans_reg_C"/>
    <property type="match status" value="1"/>
</dbReference>
<evidence type="ECO:0000256" key="2">
    <source>
        <dbReference type="PROSITE-ProRule" id="PRU01091"/>
    </source>
</evidence>
<evidence type="ECO:0000313" key="5">
    <source>
        <dbReference type="EMBL" id="EAS41471.1"/>
    </source>
</evidence>
<proteinExistence type="predicted"/>
<protein>
    <recommendedName>
        <fullName evidence="4">OmpR/PhoB-type domain-containing protein</fullName>
    </recommendedName>
</protein>
<keyword evidence="3" id="KW-0472">Membrane</keyword>
<reference evidence="5 6" key="1">
    <citation type="submission" date="2006-03" db="EMBL/GenBank/DDBJ databases">
        <authorList>
            <person name="Bartlett D.H."/>
            <person name="Valle G."/>
            <person name="Lauro F.M."/>
            <person name="Vezzi A."/>
            <person name="Simonato F."/>
            <person name="Eloe E."/>
            <person name="Vitulo N."/>
            <person name="Stratton T.K."/>
            <person name="D'angelo M."/>
            <person name="Ferriera S."/>
            <person name="Johnson J."/>
            <person name="Kravitz S."/>
            <person name="Beeson K."/>
            <person name="Sutton G."/>
            <person name="Rogers Y."/>
            <person name="Friedman R."/>
            <person name="Frazier M."/>
            <person name="Venter J.C."/>
        </authorList>
    </citation>
    <scope>NUCLEOTIDE SEQUENCE [LARGE SCALE GENOMIC DNA]</scope>
    <source>
        <strain evidence="5 6">3TCK</strain>
    </source>
</reference>
<accession>Q1YYT7</accession>
<keyword evidence="1 2" id="KW-0238">DNA-binding</keyword>
<name>Q1YYT7_9GAMM</name>
<dbReference type="OrthoDB" id="5904978at2"/>
<dbReference type="SMART" id="SM00862">
    <property type="entry name" value="Trans_reg_C"/>
    <property type="match status" value="1"/>
</dbReference>
<dbReference type="AlphaFoldDB" id="Q1YYT7"/>
<sequence>MSSTEQIKFRTDICYVPSLGILKSADSTQKLNLSEQYILAYLIENYGRPVTKNELLKAGWPDRIVTEASLFQVIRALRVKLHEEKKGDIIETLPRVGYQVRDFVREEVNLNTTVKLANSDKKKSPLFIGCAISGAIVIAGLSYYFFPEPEPTPDKYIIAEDVISTNQLTFIGKTKADIVDLRTKTIEIYTEHKMFFDPSLIINRRVIGYKNKDLYSFAWCRLNDQDDCIENSDFSYTVTAENWEQFSDFLSRNMKTSRETPIIQTELAREPTAQAFMNYLDGSGIHSKVIHYYISKEQSGALNYSFMSFITEDKSDYHHALSIRAASVQKYDKAPSQFLKTVIITPEMFHWSYQPSKEIIESKSVALATEKNMQDTYLNNTPTFTYLVYQQDYLNLILSDDSGSGLYWLHNSEKNARSLESTVNPENTYQD</sequence>
<organism evidence="5 6">
    <name type="scientific">Photobacterium profundum 3TCK</name>
    <dbReference type="NCBI Taxonomy" id="314280"/>
    <lineage>
        <taxon>Bacteria</taxon>
        <taxon>Pseudomonadati</taxon>
        <taxon>Pseudomonadota</taxon>
        <taxon>Gammaproteobacteria</taxon>
        <taxon>Vibrionales</taxon>
        <taxon>Vibrionaceae</taxon>
        <taxon>Photobacterium</taxon>
    </lineage>
</organism>
<keyword evidence="3" id="KW-1133">Transmembrane helix</keyword>
<dbReference type="Pfam" id="PF00486">
    <property type="entry name" value="Trans_reg_C"/>
    <property type="match status" value="1"/>
</dbReference>
<dbReference type="SUPFAM" id="SSF46894">
    <property type="entry name" value="C-terminal effector domain of the bipartite response regulators"/>
    <property type="match status" value="1"/>
</dbReference>
<dbReference type="HOGENOM" id="CLU_645363_0_0_6"/>
<evidence type="ECO:0000313" key="6">
    <source>
        <dbReference type="Proteomes" id="UP000003789"/>
    </source>
</evidence>
<dbReference type="InterPro" id="IPR001867">
    <property type="entry name" value="OmpR/PhoB-type_DNA-bd"/>
</dbReference>